<dbReference type="PANTHER" id="PTHR46179">
    <property type="entry name" value="ZINC FINGER PROTEIN"/>
    <property type="match status" value="1"/>
</dbReference>
<dbReference type="Pfam" id="PF00096">
    <property type="entry name" value="zf-C2H2"/>
    <property type="match status" value="1"/>
</dbReference>
<evidence type="ECO:0000256" key="5">
    <source>
        <dbReference type="ARBA" id="ARBA00023015"/>
    </source>
</evidence>
<evidence type="ECO:0000256" key="2">
    <source>
        <dbReference type="ARBA" id="ARBA00022723"/>
    </source>
</evidence>
<dbReference type="SMART" id="SM00355">
    <property type="entry name" value="ZnF_C2H2"/>
    <property type="match status" value="3"/>
</dbReference>
<dbReference type="GO" id="GO:0008270">
    <property type="term" value="F:zinc ion binding"/>
    <property type="evidence" value="ECO:0007669"/>
    <property type="project" value="UniProtKB-KW"/>
</dbReference>
<name>A0A7R9LXT3_9ACAR</name>
<feature type="domain" description="C2H2-type" evidence="9">
    <location>
        <begin position="13"/>
        <end position="42"/>
    </location>
</feature>
<keyword evidence="3 8" id="KW-0863">Zinc-finger</keyword>
<dbReference type="EMBL" id="CAJPIZ010049400">
    <property type="protein sequence ID" value="CAG2122645.1"/>
    <property type="molecule type" value="Genomic_DNA"/>
</dbReference>
<feature type="non-terminal residue" evidence="10">
    <location>
        <position position="1"/>
    </location>
</feature>
<evidence type="ECO:0000313" key="11">
    <source>
        <dbReference type="Proteomes" id="UP000759131"/>
    </source>
</evidence>
<dbReference type="InterPro" id="IPR013087">
    <property type="entry name" value="Znf_C2H2_type"/>
</dbReference>
<dbReference type="OrthoDB" id="6489565at2759"/>
<proteinExistence type="predicted"/>
<feature type="non-terminal residue" evidence="10">
    <location>
        <position position="109"/>
    </location>
</feature>
<evidence type="ECO:0000313" key="10">
    <source>
        <dbReference type="EMBL" id="CAD7649856.1"/>
    </source>
</evidence>
<dbReference type="AlphaFoldDB" id="A0A7R9LXT3"/>
<feature type="domain" description="C2H2-type" evidence="9">
    <location>
        <begin position="73"/>
        <end position="103"/>
    </location>
</feature>
<gene>
    <name evidence="10" type="ORF">OSB1V03_LOCUS22591</name>
</gene>
<dbReference type="EMBL" id="OC903975">
    <property type="protein sequence ID" value="CAD7649856.1"/>
    <property type="molecule type" value="Genomic_DNA"/>
</dbReference>
<keyword evidence="4" id="KW-0862">Zinc</keyword>
<keyword evidence="7" id="KW-0539">Nucleus</keyword>
<dbReference type="Proteomes" id="UP000759131">
    <property type="component" value="Unassembled WGS sequence"/>
</dbReference>
<protein>
    <recommendedName>
        <fullName evidence="9">C2H2-type domain-containing protein</fullName>
    </recommendedName>
</protein>
<comment type="subcellular location">
    <subcellularLocation>
        <location evidence="1">Nucleus</location>
    </subcellularLocation>
</comment>
<dbReference type="SUPFAM" id="SSF57667">
    <property type="entry name" value="beta-beta-alpha zinc fingers"/>
    <property type="match status" value="2"/>
</dbReference>
<dbReference type="Gene3D" id="3.30.160.60">
    <property type="entry name" value="Classic Zinc Finger"/>
    <property type="match status" value="3"/>
</dbReference>
<dbReference type="PROSITE" id="PS00028">
    <property type="entry name" value="ZINC_FINGER_C2H2_1"/>
    <property type="match status" value="2"/>
</dbReference>
<dbReference type="PROSITE" id="PS50157">
    <property type="entry name" value="ZINC_FINGER_C2H2_2"/>
    <property type="match status" value="3"/>
</dbReference>
<accession>A0A7R9LXT3</accession>
<feature type="domain" description="C2H2-type" evidence="9">
    <location>
        <begin position="43"/>
        <end position="72"/>
    </location>
</feature>
<organism evidence="10">
    <name type="scientific">Medioppia subpectinata</name>
    <dbReference type="NCBI Taxonomy" id="1979941"/>
    <lineage>
        <taxon>Eukaryota</taxon>
        <taxon>Metazoa</taxon>
        <taxon>Ecdysozoa</taxon>
        <taxon>Arthropoda</taxon>
        <taxon>Chelicerata</taxon>
        <taxon>Arachnida</taxon>
        <taxon>Acari</taxon>
        <taxon>Acariformes</taxon>
        <taxon>Sarcoptiformes</taxon>
        <taxon>Oribatida</taxon>
        <taxon>Brachypylina</taxon>
        <taxon>Oppioidea</taxon>
        <taxon>Oppiidae</taxon>
        <taxon>Medioppia</taxon>
    </lineage>
</organism>
<evidence type="ECO:0000256" key="4">
    <source>
        <dbReference type="ARBA" id="ARBA00022833"/>
    </source>
</evidence>
<sequence length="109" mass="12645">LTVSTVTDGEKKFQCSWTGCLYGTDNRGNFQKHYRIHTGEKPYKCTHDGCQYSCSDPARFREHKLIHSTEKGYVCGWPGCTWKFKTHKLLKNHIKACHTGDKPHKCEWP</sequence>
<evidence type="ECO:0000259" key="9">
    <source>
        <dbReference type="PROSITE" id="PS50157"/>
    </source>
</evidence>
<dbReference type="GO" id="GO:0005634">
    <property type="term" value="C:nucleus"/>
    <property type="evidence" value="ECO:0007669"/>
    <property type="project" value="UniProtKB-SubCell"/>
</dbReference>
<keyword evidence="2" id="KW-0479">Metal-binding</keyword>
<dbReference type="InterPro" id="IPR036236">
    <property type="entry name" value="Znf_C2H2_sf"/>
</dbReference>
<evidence type="ECO:0000256" key="1">
    <source>
        <dbReference type="ARBA" id="ARBA00004123"/>
    </source>
</evidence>
<evidence type="ECO:0000256" key="7">
    <source>
        <dbReference type="ARBA" id="ARBA00023242"/>
    </source>
</evidence>
<dbReference type="InterPro" id="IPR051061">
    <property type="entry name" value="Zinc_finger_trans_reg"/>
</dbReference>
<dbReference type="GO" id="GO:0006357">
    <property type="term" value="P:regulation of transcription by RNA polymerase II"/>
    <property type="evidence" value="ECO:0007669"/>
    <property type="project" value="TreeGrafter"/>
</dbReference>
<dbReference type="PANTHER" id="PTHR46179:SF13">
    <property type="entry name" value="C2H2-TYPE DOMAIN-CONTAINING PROTEIN"/>
    <property type="match status" value="1"/>
</dbReference>
<evidence type="ECO:0000256" key="8">
    <source>
        <dbReference type="PROSITE-ProRule" id="PRU00042"/>
    </source>
</evidence>
<keyword evidence="6" id="KW-0804">Transcription</keyword>
<keyword evidence="5" id="KW-0805">Transcription regulation</keyword>
<evidence type="ECO:0000256" key="6">
    <source>
        <dbReference type="ARBA" id="ARBA00023163"/>
    </source>
</evidence>
<reference evidence="10" key="1">
    <citation type="submission" date="2020-11" db="EMBL/GenBank/DDBJ databases">
        <authorList>
            <person name="Tran Van P."/>
        </authorList>
    </citation>
    <scope>NUCLEOTIDE SEQUENCE</scope>
</reference>
<evidence type="ECO:0000256" key="3">
    <source>
        <dbReference type="ARBA" id="ARBA00022771"/>
    </source>
</evidence>
<keyword evidence="11" id="KW-1185">Reference proteome</keyword>